<dbReference type="AlphaFoldDB" id="A0A2W5YY72"/>
<evidence type="ECO:0000313" key="6">
    <source>
        <dbReference type="Proteomes" id="UP000606991"/>
    </source>
</evidence>
<dbReference type="RefSeq" id="WP_337314177.1">
    <property type="nucleotide sequence ID" value="NZ_JAEKNS010000155.1"/>
</dbReference>
<dbReference type="GO" id="GO:0070297">
    <property type="term" value="P:regulation of phosphorelay signal transduction system"/>
    <property type="evidence" value="ECO:0007669"/>
    <property type="project" value="TreeGrafter"/>
</dbReference>
<feature type="binding site" evidence="2">
    <location>
        <begin position="27"/>
        <end position="28"/>
    </location>
    <ligand>
        <name>substrate</name>
    </ligand>
</feature>
<dbReference type="EMBL" id="QHBU01000278">
    <property type="protein sequence ID" value="PZR77913.1"/>
    <property type="molecule type" value="Genomic_DNA"/>
</dbReference>
<proteinExistence type="predicted"/>
<reference evidence="4 5" key="1">
    <citation type="journal article" date="2017" name="Nature">
        <title>Atmospheric trace gases support primary production in Antarctic desert surface soil.</title>
        <authorList>
            <person name="Ji M."/>
            <person name="Greening C."/>
            <person name="Vanwonterghem I."/>
            <person name="Carere C.R."/>
            <person name="Bay S.K."/>
            <person name="Steen J.A."/>
            <person name="Montgomery K."/>
            <person name="Lines T."/>
            <person name="Beardall J."/>
            <person name="van Dorst J."/>
            <person name="Snape I."/>
            <person name="Stott M.B."/>
            <person name="Hugenholtz P."/>
            <person name="Ferrari B.C."/>
        </authorList>
    </citation>
    <scope>NUCLEOTIDE SEQUENCE [LARGE SCALE GENOMIC DNA]</scope>
    <source>
        <strain evidence="4">RRmetagenome_bin12</strain>
    </source>
</reference>
<dbReference type="SUPFAM" id="SSF53254">
    <property type="entry name" value="Phosphoglycerate mutase-like"/>
    <property type="match status" value="1"/>
</dbReference>
<organism evidence="4 5">
    <name type="scientific">Candidatus Aeolococcus gillhamiae</name>
    <dbReference type="NCBI Taxonomy" id="3127015"/>
    <lineage>
        <taxon>Bacteria</taxon>
        <taxon>Bacillati</taxon>
        <taxon>Candidatus Dormiibacterota</taxon>
        <taxon>Candidatus Dormibacteria</taxon>
        <taxon>Candidatus Aeolococcales</taxon>
        <taxon>Candidatus Aeolococcaceae</taxon>
        <taxon>Candidatus Aeolococcus</taxon>
    </lineage>
</organism>
<evidence type="ECO:0000256" key="2">
    <source>
        <dbReference type="PIRSR" id="PIRSR613078-2"/>
    </source>
</evidence>
<accession>A0A934K0H1</accession>
<dbReference type="CDD" id="cd07067">
    <property type="entry name" value="HP_PGM_like"/>
    <property type="match status" value="1"/>
</dbReference>
<dbReference type="Pfam" id="PF00300">
    <property type="entry name" value="His_Phos_1"/>
    <property type="match status" value="1"/>
</dbReference>
<name>A0A2W5YY72_9BACT</name>
<sequence length="200" mass="22483">MAEESRPRQIVLVRHGATDWSEAGRHTGWTDIPLNNDGLRQAATLARRLAPHTFELVLCSPLQRAVSTCRIAGYRDVAELDADLREWSYGDYEGMTTAQIRERDRHWNLWDEGVLNGETLAEVAARADAVIARVRAVEGDVALFAHGHLLRVLAVRWIAQHAPLARHFNLSTASISTLAWEHDWPSITLWNDVSHLRGQG</sequence>
<reference evidence="3 6" key="3">
    <citation type="submission" date="2020-10" db="EMBL/GenBank/DDBJ databases">
        <title>Ca. Dormibacterota MAGs.</title>
        <authorList>
            <person name="Montgomery K."/>
        </authorList>
    </citation>
    <scope>NUCLEOTIDE SEQUENCE [LARGE SCALE GENOMIC DNA]</scope>
    <source>
        <strain evidence="3">SC8812_S17_18</strain>
    </source>
</reference>
<protein>
    <submittedName>
        <fullName evidence="4">Histidine phosphatase family protein</fullName>
    </submittedName>
</protein>
<evidence type="ECO:0000256" key="1">
    <source>
        <dbReference type="PIRSR" id="PIRSR613078-1"/>
    </source>
</evidence>
<feature type="binding site" evidence="2">
    <location>
        <begin position="86"/>
        <end position="89"/>
    </location>
    <ligand>
        <name>substrate</name>
    </ligand>
</feature>
<comment type="caution">
    <text evidence="4">The sequence shown here is derived from an EMBL/GenBank/DDBJ whole genome shotgun (WGS) entry which is preliminary data.</text>
</comment>
<dbReference type="EMBL" id="JAEKNS010000155">
    <property type="protein sequence ID" value="MBJ7596275.1"/>
    <property type="molecule type" value="Genomic_DNA"/>
</dbReference>
<dbReference type="Proteomes" id="UP000606991">
    <property type="component" value="Unassembled WGS sequence"/>
</dbReference>
<accession>A0A2W5YY72</accession>
<dbReference type="Gene3D" id="3.40.50.1240">
    <property type="entry name" value="Phosphoglycerate mutase-like"/>
    <property type="match status" value="1"/>
</dbReference>
<feature type="binding site" evidence="2">
    <location>
        <position position="64"/>
    </location>
    <ligand>
        <name>substrate</name>
    </ligand>
</feature>
<dbReference type="InterPro" id="IPR050275">
    <property type="entry name" value="PGM_Phosphatase"/>
</dbReference>
<dbReference type="InterPro" id="IPR013078">
    <property type="entry name" value="His_Pase_superF_clade-1"/>
</dbReference>
<reference evidence="4" key="2">
    <citation type="submission" date="2018-05" db="EMBL/GenBank/DDBJ databases">
        <authorList>
            <person name="Ferrari B."/>
        </authorList>
    </citation>
    <scope>NUCLEOTIDE SEQUENCE</scope>
    <source>
        <strain evidence="4">RRmetagenome_bin12</strain>
    </source>
</reference>
<evidence type="ECO:0000313" key="3">
    <source>
        <dbReference type="EMBL" id="MBJ7596275.1"/>
    </source>
</evidence>
<dbReference type="Proteomes" id="UP000248724">
    <property type="component" value="Unassembled WGS sequence"/>
</dbReference>
<evidence type="ECO:0000313" key="4">
    <source>
        <dbReference type="EMBL" id="PZR77913.1"/>
    </source>
</evidence>
<dbReference type="PANTHER" id="PTHR48100:SF15">
    <property type="entry name" value="SEDOHEPTULOSE 1,7-BISPHOSPHATASE"/>
    <property type="match status" value="1"/>
</dbReference>
<dbReference type="SMART" id="SM00855">
    <property type="entry name" value="PGAM"/>
    <property type="match status" value="1"/>
</dbReference>
<feature type="active site" description="Proton donor/acceptor" evidence="1">
    <location>
        <position position="86"/>
    </location>
</feature>
<dbReference type="PANTHER" id="PTHR48100">
    <property type="entry name" value="BROAD-SPECIFICITY PHOSPHATASE YOR283W-RELATED"/>
    <property type="match status" value="1"/>
</dbReference>
<gene>
    <name evidence="4" type="ORF">DLM65_14510</name>
    <name evidence="3" type="ORF">JF886_15715</name>
</gene>
<dbReference type="InterPro" id="IPR029033">
    <property type="entry name" value="His_PPase_superfam"/>
</dbReference>
<feature type="active site" description="Tele-phosphohistidine intermediate" evidence="1">
    <location>
        <position position="15"/>
    </location>
</feature>
<evidence type="ECO:0000313" key="5">
    <source>
        <dbReference type="Proteomes" id="UP000248724"/>
    </source>
</evidence>
<dbReference type="GO" id="GO:0101006">
    <property type="term" value="F:protein histidine phosphatase activity"/>
    <property type="evidence" value="ECO:0007669"/>
    <property type="project" value="TreeGrafter"/>
</dbReference>